<feature type="domain" description="RmlD-like substrate binding" evidence="3">
    <location>
        <begin position="5"/>
        <end position="279"/>
    </location>
</feature>
<dbReference type="SUPFAM" id="SSF51735">
    <property type="entry name" value="NAD(P)-binding Rossmann-fold domains"/>
    <property type="match status" value="1"/>
</dbReference>
<comment type="pathway">
    <text evidence="2">Carbohydrate biosynthesis; dTDP-L-rhamnose biosynthesis.</text>
</comment>
<protein>
    <recommendedName>
        <fullName evidence="2">dTDP-4-dehydrorhamnose reductase</fullName>
        <ecNumber evidence="2">1.1.1.133</ecNumber>
    </recommendedName>
</protein>
<keyword evidence="2" id="KW-0521">NADP</keyword>
<dbReference type="GO" id="GO:0008831">
    <property type="term" value="F:dTDP-4-dehydrorhamnose reductase activity"/>
    <property type="evidence" value="ECO:0007669"/>
    <property type="project" value="UniProtKB-EC"/>
</dbReference>
<comment type="caution">
    <text evidence="4">The sequence shown here is derived from an EMBL/GenBank/DDBJ whole genome shotgun (WGS) entry which is preliminary data.</text>
</comment>
<name>A0ABU0JZC5_9BACL</name>
<dbReference type="EC" id="1.1.1.133" evidence="2"/>
<proteinExistence type="inferred from homology"/>
<dbReference type="GeneID" id="301325465"/>
<sequence length="288" mass="32284">MSEVVLVTGSNGQLGYDVVKLLEENNYIVVGCNREKLDITNLDNVKQIFEEVNPSIIVHCAAYTNVDQAESDVELAYKVNAIGTRNLVASAEAIGAKFVYISTDYVFDGEGSEPYNEFMPTSPLGVYGHSKLAGEELVTSLSTKYFIVRTSWVYGSNGNNFVKTMLKLSEDRNSLNVVNDQRGCPTYTFDLAECILNLINTEKYGIYHASNSGSCTWFEFANAIFNEANINIQVNPVSTLEFPRPAKRPSYSVLDHMSLRLNEIPEMRPWQEALRNFLKVNKSLEKKV</sequence>
<dbReference type="Pfam" id="PF04321">
    <property type="entry name" value="RmlD_sub_bind"/>
    <property type="match status" value="1"/>
</dbReference>
<dbReference type="InterPro" id="IPR036291">
    <property type="entry name" value="NAD(P)-bd_dom_sf"/>
</dbReference>
<dbReference type="PANTHER" id="PTHR10491">
    <property type="entry name" value="DTDP-4-DEHYDRORHAMNOSE REDUCTASE"/>
    <property type="match status" value="1"/>
</dbReference>
<evidence type="ECO:0000256" key="2">
    <source>
        <dbReference type="RuleBase" id="RU364082"/>
    </source>
</evidence>
<organism evidence="4 5">
    <name type="scientific">Guptibacillus hwajinpoensis</name>
    <dbReference type="NCBI Taxonomy" id="208199"/>
    <lineage>
        <taxon>Bacteria</taxon>
        <taxon>Bacillati</taxon>
        <taxon>Bacillota</taxon>
        <taxon>Bacilli</taxon>
        <taxon>Bacillales</taxon>
        <taxon>Guptibacillaceae</taxon>
        <taxon>Guptibacillus</taxon>
    </lineage>
</organism>
<keyword evidence="5" id="KW-1185">Reference proteome</keyword>
<comment type="similarity">
    <text evidence="1 2">Belongs to the dTDP-4-dehydrorhamnose reductase family.</text>
</comment>
<keyword evidence="2 4" id="KW-0560">Oxidoreductase</keyword>
<dbReference type="InterPro" id="IPR029903">
    <property type="entry name" value="RmlD-like-bd"/>
</dbReference>
<evidence type="ECO:0000256" key="1">
    <source>
        <dbReference type="ARBA" id="ARBA00010944"/>
    </source>
</evidence>
<dbReference type="Gene3D" id="3.40.50.720">
    <property type="entry name" value="NAD(P)-binding Rossmann-like Domain"/>
    <property type="match status" value="1"/>
</dbReference>
<dbReference type="EMBL" id="JAUSWM010000002">
    <property type="protein sequence ID" value="MDQ0482443.1"/>
    <property type="molecule type" value="Genomic_DNA"/>
</dbReference>
<dbReference type="Proteomes" id="UP001226720">
    <property type="component" value="Unassembled WGS sequence"/>
</dbReference>
<dbReference type="InterPro" id="IPR005913">
    <property type="entry name" value="dTDP_dehydrorham_reduct"/>
</dbReference>
<evidence type="ECO:0000313" key="5">
    <source>
        <dbReference type="Proteomes" id="UP001226720"/>
    </source>
</evidence>
<comment type="function">
    <text evidence="2">Catalyzes the reduction of dTDP-6-deoxy-L-lyxo-4-hexulose to yield dTDP-L-rhamnose.</text>
</comment>
<dbReference type="RefSeq" id="WP_301550245.1">
    <property type="nucleotide sequence ID" value="NZ_JAQRMZ010000001.1"/>
</dbReference>
<gene>
    <name evidence="4" type="ORF">QO000_001412</name>
</gene>
<evidence type="ECO:0000259" key="3">
    <source>
        <dbReference type="Pfam" id="PF04321"/>
    </source>
</evidence>
<evidence type="ECO:0000313" key="4">
    <source>
        <dbReference type="EMBL" id="MDQ0482443.1"/>
    </source>
</evidence>
<dbReference type="PANTHER" id="PTHR10491:SF4">
    <property type="entry name" value="METHIONINE ADENOSYLTRANSFERASE 2 SUBUNIT BETA"/>
    <property type="match status" value="1"/>
</dbReference>
<reference evidence="4" key="1">
    <citation type="submission" date="2023-07" db="EMBL/GenBank/DDBJ databases">
        <title>Genomic Encyclopedia of Type Strains, Phase IV (KMG-IV): sequencing the most valuable type-strain genomes for metagenomic binning, comparative biology and taxonomic classification.</title>
        <authorList>
            <person name="Goeker M."/>
        </authorList>
    </citation>
    <scope>NUCLEOTIDE SEQUENCE [LARGE SCALE GENOMIC DNA]</scope>
    <source>
        <strain evidence="4">JSM 076093</strain>
    </source>
</reference>
<accession>A0ABU0JZC5</accession>
<dbReference type="CDD" id="cd05254">
    <property type="entry name" value="dTDP_HR_like_SDR_e"/>
    <property type="match status" value="1"/>
</dbReference>
<dbReference type="NCBIfam" id="TIGR01214">
    <property type="entry name" value="rmlD"/>
    <property type="match status" value="1"/>
</dbReference>
<dbReference type="Gene3D" id="3.90.25.10">
    <property type="entry name" value="UDP-galactose 4-epimerase, domain 1"/>
    <property type="match status" value="1"/>
</dbReference>